<keyword evidence="2" id="KW-1185">Reference proteome</keyword>
<dbReference type="EMBL" id="AWGB01000072">
    <property type="protein sequence ID" value="ESQ82999.1"/>
    <property type="molecule type" value="Genomic_DNA"/>
</dbReference>
<reference evidence="1 2" key="1">
    <citation type="journal article" date="2014" name="Nature">
        <title>Sequential evolution of bacterial morphology by co-option of a developmental regulator.</title>
        <authorList>
            <person name="Jiang C."/>
            <person name="Brown P.J."/>
            <person name="Ducret A."/>
            <person name="Brun Y.V."/>
        </authorList>
    </citation>
    <scope>NUCLEOTIDE SEQUENCE [LARGE SCALE GENOMIC DNA]</scope>
    <source>
        <strain evidence="1 2">DSM 16100</strain>
    </source>
</reference>
<protein>
    <recommendedName>
        <fullName evidence="3">VWFA domain-containing protein</fullName>
    </recommendedName>
</protein>
<accession>V4P7A8</accession>
<dbReference type="AlphaFoldDB" id="V4P7A8"/>
<sequence length="232" mass="24365">MLPLTIALSACSGAHGTTDTTVKPQAAELSIFVDGSRSTAFISSPAYADAAVSRTGDRVMQLKLGDSARIVSFGTRTTDNAIPALSIKSGYSMRLPAMRKHVEQALRDLMVRNRASGGQGSTDLTYSLENAAIHCTPHSHVAILTDGVAEAEGFSTSKALATGKPVHLPLPATAFMTGCSIEMIGIGMAPSGKGETAQTLPNDQVRRLEAGWAEYFKAAGVKPEDIRFASIL</sequence>
<dbReference type="PATRIC" id="fig|1121022.4.peg.4209"/>
<proteinExistence type="predicted"/>
<dbReference type="STRING" id="1121022.GCA_000376105_04084"/>
<dbReference type="Proteomes" id="UP000017837">
    <property type="component" value="Unassembled WGS sequence"/>
</dbReference>
<organism evidence="1 2">
    <name type="scientific">Asticcacaulis benevestitus DSM 16100 = ATCC BAA-896</name>
    <dbReference type="NCBI Taxonomy" id="1121022"/>
    <lineage>
        <taxon>Bacteria</taxon>
        <taxon>Pseudomonadati</taxon>
        <taxon>Pseudomonadota</taxon>
        <taxon>Alphaproteobacteria</taxon>
        <taxon>Caulobacterales</taxon>
        <taxon>Caulobacteraceae</taxon>
        <taxon>Asticcacaulis</taxon>
    </lineage>
</organism>
<evidence type="ECO:0000313" key="2">
    <source>
        <dbReference type="Proteomes" id="UP000017837"/>
    </source>
</evidence>
<name>V4P7A8_9CAUL</name>
<gene>
    <name evidence="1" type="ORF">ABENE_20540</name>
</gene>
<evidence type="ECO:0008006" key="3">
    <source>
        <dbReference type="Google" id="ProtNLM"/>
    </source>
</evidence>
<comment type="caution">
    <text evidence="1">The sequence shown here is derived from an EMBL/GenBank/DDBJ whole genome shotgun (WGS) entry which is preliminary data.</text>
</comment>
<evidence type="ECO:0000313" key="1">
    <source>
        <dbReference type="EMBL" id="ESQ82999.1"/>
    </source>
</evidence>